<dbReference type="GO" id="GO:0004888">
    <property type="term" value="F:transmembrane signaling receptor activity"/>
    <property type="evidence" value="ECO:0007669"/>
    <property type="project" value="InterPro"/>
</dbReference>
<dbReference type="KEGG" id="cbei:LF65_05001"/>
<dbReference type="Proteomes" id="UP000821656">
    <property type="component" value="Unassembled WGS sequence"/>
</dbReference>
<dbReference type="EMBL" id="JABSXK010000001">
    <property type="protein sequence ID" value="NRV09657.1"/>
    <property type="molecule type" value="Genomic_DNA"/>
</dbReference>
<dbReference type="Pfam" id="PF00015">
    <property type="entry name" value="MCPsignal"/>
    <property type="match status" value="1"/>
</dbReference>
<evidence type="ECO:0000313" key="9">
    <source>
        <dbReference type="Proteomes" id="UP000031866"/>
    </source>
</evidence>
<evidence type="ECO:0000313" key="8">
    <source>
        <dbReference type="EMBL" id="NRV09657.1"/>
    </source>
</evidence>
<dbReference type="InterPro" id="IPR004089">
    <property type="entry name" value="MCPsignal_dom"/>
</dbReference>
<feature type="domain" description="Methyl-accepting transducer" evidence="5">
    <location>
        <begin position="320"/>
        <end position="549"/>
    </location>
</feature>
<sequence length="567" mass="62496">MYNKLKKVISNYPINTKFKITFSAILGLTSFLMVAVICIILFISSQTNSLYNGPYKVSETISNIRVNLQTIKMDMFRSITETDPGIKNFYLEQADTESIALSKNIEILKEIHKGDPSLLNEFLSNVKGLDDKREKLSDLLKSKTNQSVMKVSQDAYSSQIKESEECILKLFKSSQEDANSFVTNSNTYRSISLISITFIMIILIVISLLLIRVLNDVLLEGINHIKDIAKNLAHGNLKINTEYNAKDEMGEMSRDLTNSIGMLLSYINDITSTLERLADGDLDIHLDTSIAYIGDFNPIQKSIKNIIDSLNIIFQNMDQSISSISNGSEQLSSTTQILSEGSINQAGAVEELFTSFKKILQKVNNTTNNADKAKSFSINVKHIVEEGNEKMQILMESMKEITICSKQIAEIIKAIEEIASQTNLLALNAAIEAARAGEAGKGFAVVADEVRNLAEQSAEAVNNTSKIIKNSLHVVANGEKLATETAAALDIIVKNVDDTTNLVKEIAVASEDQTEAITEMTSKVDQISQVVQTNSATAEELAASTEELASQSQIIKTEISKYTLKNK</sequence>
<dbReference type="OrthoDB" id="9814363at2"/>
<name>A0A0B5QGP5_CLOBE</name>
<feature type="transmembrane region" description="Helical" evidence="4">
    <location>
        <begin position="20"/>
        <end position="43"/>
    </location>
</feature>
<dbReference type="PANTHER" id="PTHR43531:SF11">
    <property type="entry name" value="METHYL-ACCEPTING CHEMOTAXIS PROTEIN 3"/>
    <property type="match status" value="1"/>
</dbReference>
<gene>
    <name evidence="8" type="ORF">DFH45_002620</name>
    <name evidence="7" type="ORF">LF65_05001</name>
</gene>
<dbReference type="InterPro" id="IPR004090">
    <property type="entry name" value="Chemotax_Me-accpt_rcpt"/>
</dbReference>
<dbReference type="SMART" id="SM00283">
    <property type="entry name" value="MA"/>
    <property type="match status" value="1"/>
</dbReference>
<evidence type="ECO:0000259" key="6">
    <source>
        <dbReference type="PROSITE" id="PS50885"/>
    </source>
</evidence>
<evidence type="ECO:0000259" key="5">
    <source>
        <dbReference type="PROSITE" id="PS50111"/>
    </source>
</evidence>
<dbReference type="PROSITE" id="PS50111">
    <property type="entry name" value="CHEMOTAXIS_TRANSDUC_2"/>
    <property type="match status" value="1"/>
</dbReference>
<reference evidence="9" key="1">
    <citation type="submission" date="2014-12" db="EMBL/GenBank/DDBJ databases">
        <title>Genome sequence of Clostridium beijerinckii strain 59B.</title>
        <authorList>
            <person name="Little G.T."/>
            <person name="Minton N.P."/>
        </authorList>
    </citation>
    <scope>NUCLEOTIDE SEQUENCE [LARGE SCALE GENOMIC DNA]</scope>
    <source>
        <strain evidence="9">59B</strain>
    </source>
</reference>
<keyword evidence="4" id="KW-0812">Transmembrane</keyword>
<dbReference type="RefSeq" id="WP_041899967.1">
    <property type="nucleotide sequence ID" value="NZ_CP010086.2"/>
</dbReference>
<keyword evidence="3" id="KW-0807">Transducer</keyword>
<dbReference type="PROSITE" id="PS50885">
    <property type="entry name" value="HAMP"/>
    <property type="match status" value="1"/>
</dbReference>
<dbReference type="InterPro" id="IPR003660">
    <property type="entry name" value="HAMP_dom"/>
</dbReference>
<keyword evidence="4" id="KW-1133">Transmembrane helix</keyword>
<dbReference type="PRINTS" id="PR00260">
    <property type="entry name" value="CHEMTRNSDUCR"/>
</dbReference>
<dbReference type="PANTHER" id="PTHR43531">
    <property type="entry name" value="PROTEIN ICFG"/>
    <property type="match status" value="1"/>
</dbReference>
<evidence type="ECO:0000256" key="2">
    <source>
        <dbReference type="ARBA" id="ARBA00029447"/>
    </source>
</evidence>
<dbReference type="GO" id="GO:0007165">
    <property type="term" value="P:signal transduction"/>
    <property type="evidence" value="ECO:0007669"/>
    <property type="project" value="UniProtKB-KW"/>
</dbReference>
<dbReference type="Gene3D" id="1.10.287.950">
    <property type="entry name" value="Methyl-accepting chemotaxis protein"/>
    <property type="match status" value="1"/>
</dbReference>
<keyword evidence="1" id="KW-0145">Chemotaxis</keyword>
<keyword evidence="4" id="KW-0472">Membrane</keyword>
<protein>
    <submittedName>
        <fullName evidence="7 8">Chemotaxis protein</fullName>
    </submittedName>
</protein>
<dbReference type="AlphaFoldDB" id="A0A0B5QGP5"/>
<evidence type="ECO:0000256" key="1">
    <source>
        <dbReference type="ARBA" id="ARBA00022500"/>
    </source>
</evidence>
<dbReference type="CDD" id="cd11386">
    <property type="entry name" value="MCP_signal"/>
    <property type="match status" value="1"/>
</dbReference>
<dbReference type="STRING" id="1520.LF65_05001"/>
<organism evidence="7 9">
    <name type="scientific">Clostridium beijerinckii</name>
    <name type="common">Clostridium MP</name>
    <dbReference type="NCBI Taxonomy" id="1520"/>
    <lineage>
        <taxon>Bacteria</taxon>
        <taxon>Bacillati</taxon>
        <taxon>Bacillota</taxon>
        <taxon>Clostridia</taxon>
        <taxon>Eubacteriales</taxon>
        <taxon>Clostridiaceae</taxon>
        <taxon>Clostridium</taxon>
    </lineage>
</organism>
<feature type="transmembrane region" description="Helical" evidence="4">
    <location>
        <begin position="193"/>
        <end position="214"/>
    </location>
</feature>
<dbReference type="EMBL" id="CP010086">
    <property type="protein sequence ID" value="AJH01530.1"/>
    <property type="molecule type" value="Genomic_DNA"/>
</dbReference>
<evidence type="ECO:0000313" key="7">
    <source>
        <dbReference type="EMBL" id="AJH01530.1"/>
    </source>
</evidence>
<dbReference type="SUPFAM" id="SSF58104">
    <property type="entry name" value="Methyl-accepting chemotaxis protein (MCP) signaling domain"/>
    <property type="match status" value="1"/>
</dbReference>
<feature type="domain" description="HAMP" evidence="6">
    <location>
        <begin position="216"/>
        <end position="268"/>
    </location>
</feature>
<comment type="similarity">
    <text evidence="2">Belongs to the methyl-accepting chemotaxis (MCP) protein family.</text>
</comment>
<evidence type="ECO:0000256" key="4">
    <source>
        <dbReference type="SAM" id="Phobius"/>
    </source>
</evidence>
<evidence type="ECO:0000256" key="3">
    <source>
        <dbReference type="PROSITE-ProRule" id="PRU00284"/>
    </source>
</evidence>
<proteinExistence type="inferred from homology"/>
<accession>A0A0B5QGP5</accession>
<reference evidence="7" key="2">
    <citation type="submission" date="2016-02" db="EMBL/GenBank/DDBJ databases">
        <title>Genome sequence of Clostridium beijerinckii strain 59B.</title>
        <authorList>
            <person name="Little G.T."/>
            <person name="Minton N.P."/>
        </authorList>
    </citation>
    <scope>NUCLEOTIDE SEQUENCE</scope>
    <source>
        <strain evidence="7">NCIMB 14988</strain>
    </source>
</reference>
<reference evidence="8" key="3">
    <citation type="submission" date="2020-05" db="EMBL/GenBank/DDBJ databases">
        <title>Genomic insights into acetone-butanol-ethanol (ABE) fermentation by sequencing solventogenic clostridia strains.</title>
        <authorList>
            <person name="Brown S."/>
        </authorList>
    </citation>
    <scope>NUCLEOTIDE SEQUENCE</scope>
    <source>
        <strain evidence="8">DJ126</strain>
    </source>
</reference>
<dbReference type="Proteomes" id="UP000031866">
    <property type="component" value="Chromosome"/>
</dbReference>
<dbReference type="Gene3D" id="6.10.340.10">
    <property type="match status" value="1"/>
</dbReference>
<dbReference type="InterPro" id="IPR051310">
    <property type="entry name" value="MCP_chemotaxis"/>
</dbReference>
<dbReference type="GO" id="GO:0005886">
    <property type="term" value="C:plasma membrane"/>
    <property type="evidence" value="ECO:0007669"/>
    <property type="project" value="TreeGrafter"/>
</dbReference>
<dbReference type="GO" id="GO:0006935">
    <property type="term" value="P:chemotaxis"/>
    <property type="evidence" value="ECO:0007669"/>
    <property type="project" value="UniProtKB-KW"/>
</dbReference>